<keyword evidence="5" id="KW-1185">Reference proteome</keyword>
<keyword evidence="2" id="KW-0689">Ribosomal protein</keyword>
<organism evidence="4 5">
    <name type="scientific">Olea europaea subsp. europaea</name>
    <dbReference type="NCBI Taxonomy" id="158383"/>
    <lineage>
        <taxon>Eukaryota</taxon>
        <taxon>Viridiplantae</taxon>
        <taxon>Streptophyta</taxon>
        <taxon>Embryophyta</taxon>
        <taxon>Tracheophyta</taxon>
        <taxon>Spermatophyta</taxon>
        <taxon>Magnoliopsida</taxon>
        <taxon>eudicotyledons</taxon>
        <taxon>Gunneridae</taxon>
        <taxon>Pentapetalae</taxon>
        <taxon>asterids</taxon>
        <taxon>lamiids</taxon>
        <taxon>Lamiales</taxon>
        <taxon>Oleaceae</taxon>
        <taxon>Oleeae</taxon>
        <taxon>Olea</taxon>
    </lineage>
</organism>
<dbReference type="Gramene" id="OE9A078398T1">
    <property type="protein sequence ID" value="OE9A078398C1"/>
    <property type="gene ID" value="OE9A078398"/>
</dbReference>
<reference evidence="4 5" key="1">
    <citation type="submission" date="2019-12" db="EMBL/GenBank/DDBJ databases">
        <authorList>
            <person name="Alioto T."/>
            <person name="Alioto T."/>
            <person name="Gomez Garrido J."/>
        </authorList>
    </citation>
    <scope>NUCLEOTIDE SEQUENCE [LARGE SCALE GENOMIC DNA]</scope>
</reference>
<dbReference type="GO" id="GO:1990904">
    <property type="term" value="C:ribonucleoprotein complex"/>
    <property type="evidence" value="ECO:0007669"/>
    <property type="project" value="UniProtKB-KW"/>
</dbReference>
<dbReference type="SUPFAM" id="SSF53137">
    <property type="entry name" value="Translational machinery components"/>
    <property type="match status" value="1"/>
</dbReference>
<dbReference type="AlphaFoldDB" id="A0A8S0V0T4"/>
<evidence type="ECO:0000313" key="4">
    <source>
        <dbReference type="EMBL" id="CAA3026933.1"/>
    </source>
</evidence>
<comment type="caution">
    <text evidence="4">The sequence shown here is derived from an EMBL/GenBank/DDBJ whole genome shotgun (WGS) entry which is preliminary data.</text>
</comment>
<evidence type="ECO:0000256" key="1">
    <source>
        <dbReference type="ARBA" id="ARBA00006194"/>
    </source>
</evidence>
<dbReference type="Proteomes" id="UP000594638">
    <property type="component" value="Unassembled WGS sequence"/>
</dbReference>
<dbReference type="EMBL" id="CACTIH010009182">
    <property type="protein sequence ID" value="CAA3026933.1"/>
    <property type="molecule type" value="Genomic_DNA"/>
</dbReference>
<gene>
    <name evidence="4" type="ORF">OLEA9_A078398</name>
</gene>
<dbReference type="GO" id="GO:0005840">
    <property type="term" value="C:ribosome"/>
    <property type="evidence" value="ECO:0007669"/>
    <property type="project" value="UniProtKB-KW"/>
</dbReference>
<dbReference type="Pfam" id="PF00411">
    <property type="entry name" value="Ribosomal_S11"/>
    <property type="match status" value="1"/>
</dbReference>
<evidence type="ECO:0000313" key="5">
    <source>
        <dbReference type="Proteomes" id="UP000594638"/>
    </source>
</evidence>
<name>A0A8S0V0T4_OLEEU</name>
<evidence type="ECO:0000256" key="2">
    <source>
        <dbReference type="ARBA" id="ARBA00022980"/>
    </source>
</evidence>
<dbReference type="Gene3D" id="3.30.420.80">
    <property type="entry name" value="Ribosomal protein S11"/>
    <property type="match status" value="1"/>
</dbReference>
<evidence type="ECO:0000256" key="3">
    <source>
        <dbReference type="ARBA" id="ARBA00023274"/>
    </source>
</evidence>
<comment type="similarity">
    <text evidence="1">Belongs to the universal ribosomal protein uS11 family.</text>
</comment>
<dbReference type="GO" id="GO:0006412">
    <property type="term" value="P:translation"/>
    <property type="evidence" value="ECO:0007669"/>
    <property type="project" value="InterPro"/>
</dbReference>
<dbReference type="InterPro" id="IPR036967">
    <property type="entry name" value="Ribosomal_uS11_sf"/>
</dbReference>
<dbReference type="GO" id="GO:0003735">
    <property type="term" value="F:structural constituent of ribosome"/>
    <property type="evidence" value="ECO:0007669"/>
    <property type="project" value="InterPro"/>
</dbReference>
<sequence length="121" mass="13543">MVTDVWGWVVSWSSAGTCRFKGTKRETPFAAQTAAANAIRTVVDQVSLKYVLNDDLPAIRIKNDSNIEADRDPAKHLLIINITDAAIEYPSDMVTDNAYRNRELYTLLDVATESTKHQVNM</sequence>
<keyword evidence="3" id="KW-0687">Ribonucleoprotein</keyword>
<protein>
    <submittedName>
        <fullName evidence="4">Ribosomal S11 (Chloroplast)</fullName>
    </submittedName>
</protein>
<accession>A0A8S0V0T4</accession>
<proteinExistence type="inferred from homology"/>
<dbReference type="InterPro" id="IPR001971">
    <property type="entry name" value="Ribosomal_uS11"/>
</dbReference>